<evidence type="ECO:0000256" key="1">
    <source>
        <dbReference type="ARBA" id="ARBA00022741"/>
    </source>
</evidence>
<dbReference type="AlphaFoldDB" id="A0A5S3WJG9"/>
<keyword evidence="1" id="KW-0547">Nucleotide-binding</keyword>
<dbReference type="GO" id="GO:0005524">
    <property type="term" value="F:ATP binding"/>
    <property type="evidence" value="ECO:0007669"/>
    <property type="project" value="UniProtKB-KW"/>
</dbReference>
<comment type="caution">
    <text evidence="3">The sequence shown here is derived from an EMBL/GenBank/DDBJ whole genome shotgun (WGS) entry which is preliminary data.</text>
</comment>
<protein>
    <submittedName>
        <fullName evidence="3">Molecular chaperone</fullName>
    </submittedName>
</protein>
<proteinExistence type="predicted"/>
<dbReference type="Gene3D" id="3.30.420.40">
    <property type="match status" value="2"/>
</dbReference>
<reference evidence="4" key="2">
    <citation type="submission" date="2019-06" db="EMBL/GenBank/DDBJ databases">
        <title>Co-occurence of chitin degradation, pigmentation and bioactivity in marine Pseudoalteromonas.</title>
        <authorList>
            <person name="Sonnenschein E.C."/>
            <person name="Bech P.K."/>
        </authorList>
    </citation>
    <scope>NUCLEOTIDE SEQUENCE [LARGE SCALE GENOMIC DNA]</scope>
    <source>
        <strain evidence="4">S2676</strain>
    </source>
</reference>
<dbReference type="Pfam" id="PF00012">
    <property type="entry name" value="HSP70"/>
    <property type="match status" value="1"/>
</dbReference>
<accession>A0A5S3WJG9</accession>
<dbReference type="PANTHER" id="PTHR19375">
    <property type="entry name" value="HEAT SHOCK PROTEIN 70KDA"/>
    <property type="match status" value="1"/>
</dbReference>
<evidence type="ECO:0000256" key="2">
    <source>
        <dbReference type="ARBA" id="ARBA00022840"/>
    </source>
</evidence>
<keyword evidence="2" id="KW-0067">ATP-binding</keyword>
<reference evidence="3 4" key="1">
    <citation type="submission" date="2018-01" db="EMBL/GenBank/DDBJ databases">
        <authorList>
            <person name="Paulsen S."/>
            <person name="Gram L.K."/>
        </authorList>
    </citation>
    <scope>NUCLEOTIDE SEQUENCE [LARGE SCALE GENOMIC DNA]</scope>
    <source>
        <strain evidence="3 4">S2676</strain>
    </source>
</reference>
<dbReference type="SUPFAM" id="SSF53067">
    <property type="entry name" value="Actin-like ATPase domain"/>
    <property type="match status" value="2"/>
</dbReference>
<dbReference type="InterPro" id="IPR013126">
    <property type="entry name" value="Hsp_70_fam"/>
</dbReference>
<dbReference type="EMBL" id="PNCI01000035">
    <property type="protein sequence ID" value="TMP27258.1"/>
    <property type="molecule type" value="Genomic_DNA"/>
</dbReference>
<sequence length="456" mass="49703">MIAGFDYGSSNCAIGVMREGDVTLVPLEQGKHYLPSTLYALHNSLVSEFVAHKLAGSALATDYQSARKPLLSSAAMARRELDLQPTEQGLFVGQQAIEEYIAFPEEGYFVKSPKSFFGAVGLKPAQLAFFEDIATAMIMEIKSRAEHHLGYSLSHTVIGRPVNFQAIGGEQSNRQAIDILTVAAKRAGFKDVEFLYEPLAAGIDYESRLTEDQKVLVVDIGGGTSDCSFVQMGPGFRDKADRSADFLAHSGKRIGGNDLDIALAFHTLMPVCGLGGQFTSGLPLPNPLFWQACKINDIQMQSDFYSEQMQRELTGMLRDVCEPEKLQRLLKIQENKMTHQFVRQGELAKIALSELEEHAVPLDFLDKALSVKVSAQTMAESVASCLEQAAALAEQAIVEAETQPDVIYLTGGSAQSPLLKLALQQRLGDIPMVNGDNFGSVTAGLTKWANRLYQTG</sequence>
<name>A0A5S3WJG9_9GAMM</name>
<gene>
    <name evidence="3" type="ORF">CWB99_14760</name>
</gene>
<evidence type="ECO:0000313" key="3">
    <source>
        <dbReference type="EMBL" id="TMP27258.1"/>
    </source>
</evidence>
<dbReference type="NCBIfam" id="NF008673">
    <property type="entry name" value="PRK11678.1"/>
    <property type="match status" value="1"/>
</dbReference>
<dbReference type="Gene3D" id="3.90.640.10">
    <property type="entry name" value="Actin, Chain A, domain 4"/>
    <property type="match status" value="1"/>
</dbReference>
<dbReference type="GO" id="GO:0140662">
    <property type="term" value="F:ATP-dependent protein folding chaperone"/>
    <property type="evidence" value="ECO:0007669"/>
    <property type="project" value="InterPro"/>
</dbReference>
<dbReference type="OrthoDB" id="9807934at2"/>
<dbReference type="Proteomes" id="UP000310249">
    <property type="component" value="Unassembled WGS sequence"/>
</dbReference>
<organism evidence="3 4">
    <name type="scientific">Pseudoalteromonas rubra</name>
    <dbReference type="NCBI Taxonomy" id="43658"/>
    <lineage>
        <taxon>Bacteria</taxon>
        <taxon>Pseudomonadati</taxon>
        <taxon>Pseudomonadota</taxon>
        <taxon>Gammaproteobacteria</taxon>
        <taxon>Alteromonadales</taxon>
        <taxon>Pseudoalteromonadaceae</taxon>
        <taxon>Pseudoalteromonas</taxon>
    </lineage>
</organism>
<dbReference type="InterPro" id="IPR043129">
    <property type="entry name" value="ATPase_NBD"/>
</dbReference>
<dbReference type="RefSeq" id="WP_138549655.1">
    <property type="nucleotide sequence ID" value="NZ_PNCH01000003.1"/>
</dbReference>
<evidence type="ECO:0000313" key="4">
    <source>
        <dbReference type="Proteomes" id="UP000310249"/>
    </source>
</evidence>